<dbReference type="GO" id="GO:0005524">
    <property type="term" value="F:ATP binding"/>
    <property type="evidence" value="ECO:0007669"/>
    <property type="project" value="UniProtKB-KW"/>
</dbReference>
<keyword evidence="1" id="KW-0547">Nucleotide-binding</keyword>
<dbReference type="InterPro" id="IPR010488">
    <property type="entry name" value="Zeta_toxin_domain"/>
</dbReference>
<evidence type="ECO:0000256" key="1">
    <source>
        <dbReference type="ARBA" id="ARBA00022741"/>
    </source>
</evidence>
<dbReference type="GO" id="GO:0016301">
    <property type="term" value="F:kinase activity"/>
    <property type="evidence" value="ECO:0007669"/>
    <property type="project" value="InterPro"/>
</dbReference>
<evidence type="ECO:0000313" key="5">
    <source>
        <dbReference type="Proteomes" id="UP000176532"/>
    </source>
</evidence>
<sequence>MGDLTYEEQKLCEAAKLYVKTHAYEIVERFAGTIKIAKIPVSIFTAGSPGAGKTEFANKLIADLKDFDEIIHIDADEIRKLFPGYVGTNSHIFQSAASTGVNKIFDHAIDTKKSCLLDGTFAYVGQSRSNVERSLNHDRAVLITYIYQDPVRAWEFTKKREVVEGRRVSKEKFIEQFFAAPLAIADIKNEFGDRVRLWVVTHDYDKKIRNIKFNASIDDLPEITYSKKELESLLKYDAKNT</sequence>
<reference evidence="4 5" key="1">
    <citation type="journal article" date="2016" name="Nat. Commun.">
        <title>Thousands of microbial genomes shed light on interconnected biogeochemical processes in an aquifer system.</title>
        <authorList>
            <person name="Anantharaman K."/>
            <person name="Brown C.T."/>
            <person name="Hug L.A."/>
            <person name="Sharon I."/>
            <person name="Castelle C.J."/>
            <person name="Probst A.J."/>
            <person name="Thomas B.C."/>
            <person name="Singh A."/>
            <person name="Wilkins M.J."/>
            <person name="Karaoz U."/>
            <person name="Brodie E.L."/>
            <person name="Williams K.H."/>
            <person name="Hubbard S.S."/>
            <person name="Banfield J.F."/>
        </authorList>
    </citation>
    <scope>NUCLEOTIDE SEQUENCE [LARGE SCALE GENOMIC DNA]</scope>
</reference>
<evidence type="ECO:0000256" key="2">
    <source>
        <dbReference type="ARBA" id="ARBA00022840"/>
    </source>
</evidence>
<gene>
    <name evidence="4" type="ORF">A3C15_00660</name>
</gene>
<accession>A0A1F6M8W9</accession>
<feature type="domain" description="Zeta toxin" evidence="3">
    <location>
        <begin position="38"/>
        <end position="200"/>
    </location>
</feature>
<comment type="caution">
    <text evidence="4">The sequence shown here is derived from an EMBL/GenBank/DDBJ whole genome shotgun (WGS) entry which is preliminary data.</text>
</comment>
<dbReference type="Pfam" id="PF06414">
    <property type="entry name" value="Zeta_toxin"/>
    <property type="match status" value="1"/>
</dbReference>
<name>A0A1F6M8W9_9BACT</name>
<evidence type="ECO:0000313" key="4">
    <source>
        <dbReference type="EMBL" id="OGH68051.1"/>
    </source>
</evidence>
<keyword evidence="2" id="KW-0067">ATP-binding</keyword>
<dbReference type="STRING" id="1798682.A3C15_00660"/>
<dbReference type="Proteomes" id="UP000176532">
    <property type="component" value="Unassembled WGS sequence"/>
</dbReference>
<dbReference type="EMBL" id="MFQD01000018">
    <property type="protein sequence ID" value="OGH68051.1"/>
    <property type="molecule type" value="Genomic_DNA"/>
</dbReference>
<dbReference type="InterPro" id="IPR027417">
    <property type="entry name" value="P-loop_NTPase"/>
</dbReference>
<organism evidence="4 5">
    <name type="scientific">Candidatus Magasanikbacteria bacterium RIFCSPHIGHO2_02_FULL_50_9b</name>
    <dbReference type="NCBI Taxonomy" id="1798682"/>
    <lineage>
        <taxon>Bacteria</taxon>
        <taxon>Candidatus Magasanikiibacteriota</taxon>
    </lineage>
</organism>
<evidence type="ECO:0000259" key="3">
    <source>
        <dbReference type="Pfam" id="PF06414"/>
    </source>
</evidence>
<protein>
    <recommendedName>
        <fullName evidence="3">Zeta toxin domain-containing protein</fullName>
    </recommendedName>
</protein>
<dbReference type="SUPFAM" id="SSF52540">
    <property type="entry name" value="P-loop containing nucleoside triphosphate hydrolases"/>
    <property type="match status" value="1"/>
</dbReference>
<dbReference type="Gene3D" id="3.40.50.300">
    <property type="entry name" value="P-loop containing nucleotide triphosphate hydrolases"/>
    <property type="match status" value="1"/>
</dbReference>
<proteinExistence type="predicted"/>
<dbReference type="AlphaFoldDB" id="A0A1F6M8W9"/>